<comment type="caution">
    <text evidence="1">The sequence shown here is derived from an EMBL/GenBank/DDBJ whole genome shotgun (WGS) entry which is preliminary data.</text>
</comment>
<protein>
    <submittedName>
        <fullName evidence="1">Squamosa promoter-binding-like protein 12</fullName>
    </submittedName>
</protein>
<accession>A0ACB8MMT6</accession>
<evidence type="ECO:0000313" key="2">
    <source>
        <dbReference type="Proteomes" id="UP000829398"/>
    </source>
</evidence>
<gene>
    <name evidence="1" type="ORF">KPL71_010447</name>
</gene>
<organism evidence="1 2">
    <name type="scientific">Citrus sinensis</name>
    <name type="common">Sweet orange</name>
    <name type="synonym">Citrus aurantium var. sinensis</name>
    <dbReference type="NCBI Taxonomy" id="2711"/>
    <lineage>
        <taxon>Eukaryota</taxon>
        <taxon>Viridiplantae</taxon>
        <taxon>Streptophyta</taxon>
        <taxon>Embryophyta</taxon>
        <taxon>Tracheophyta</taxon>
        <taxon>Spermatophyta</taxon>
        <taxon>Magnoliopsida</taxon>
        <taxon>eudicotyledons</taxon>
        <taxon>Gunneridae</taxon>
        <taxon>Pentapetalae</taxon>
        <taxon>rosids</taxon>
        <taxon>malvids</taxon>
        <taxon>Sapindales</taxon>
        <taxon>Rutaceae</taxon>
        <taxon>Aurantioideae</taxon>
        <taxon>Citrus</taxon>
    </lineage>
</organism>
<reference evidence="2" key="1">
    <citation type="journal article" date="2023" name="Hortic. Res.">
        <title>A chromosome-level phased genome enabling allele-level studies in sweet orange: a case study on citrus Huanglongbing tolerance.</title>
        <authorList>
            <person name="Wu B."/>
            <person name="Yu Q."/>
            <person name="Deng Z."/>
            <person name="Duan Y."/>
            <person name="Luo F."/>
            <person name="Gmitter F. Jr."/>
        </authorList>
    </citation>
    <scope>NUCLEOTIDE SEQUENCE [LARGE SCALE GENOMIC DNA]</scope>
    <source>
        <strain evidence="2">cv. Valencia</strain>
    </source>
</reference>
<dbReference type="EMBL" id="CM039172">
    <property type="protein sequence ID" value="KAH9786984.1"/>
    <property type="molecule type" value="Genomic_DNA"/>
</dbReference>
<keyword evidence="2" id="KW-1185">Reference proteome</keyword>
<proteinExistence type="predicted"/>
<dbReference type="Proteomes" id="UP000829398">
    <property type="component" value="Chromosome 3"/>
</dbReference>
<name>A0ACB8MMT6_CITSI</name>
<evidence type="ECO:0000313" key="1">
    <source>
        <dbReference type="EMBL" id="KAH9786984.1"/>
    </source>
</evidence>
<sequence length="971" mass="107606">MDLRAVGKKTLEWDLNDWKWDGDLFIASKLNPAPNENIGRQFFPLAVGNSSNSSSSCSDEVNLGIENGKREVEKKRRAVVVEDHNSYEVAAGGLSLKLGGNGHPLSEREMGNWAGSSGKKTKFGGGSSSRAVCQVEDCGADLSNAKDYHRRHKVCEMHSKASRALVGNVMQRFCQQCSRFHVLQEFDEGKRSCRRRLAGHNKRRRKTNPDAVANGSSPNNDQTSGYLLISLLRILSNMHSSRSDQRTDQDLLSHLLRGLASPAGENGGRGISGLLQEHQDMLNERTSAGNSEVVQAFLANGQGCPTPFRQQLNATVSEMPQQVSLPHDARGAEDQDGNVAQIKMNNFDLNDVYIDSDDGTEDVERSPVPANLGTSSIDCPSWVRQDSQQSSPPQTSGNSDSASAQSPSSSSDAQSRTDRIVFKLFGKEPNDFPLVLRAQILDWLSHSPSDMESYIRPGCVILTIYLRQAEAAWEELCCDLTFSLSRLLDLSNDSFWTSGWVYARVQHQIAFIYNGQVVLDTSLPPRSNNYSKILSVKPIAVPASERAQFFVKGINLGRSATRLLCAVEGKYMVQEATHELLDDVDGFKELDELQCVNFSCSIPAVTGRGFIEIEDHGFSSTFFPFIVAEEDVCSEIRMLESALEFNRTDADVERFGKIDTKNQAMDFIHEIGWLFHRSQSKSRLGHLDPNTDLFPLRRFKWLIEFSMDHEWCAVVKKLLHILLDGTVSLGEHPSLDLALTELGLLHRAVRKNSRPLVDLLLRFVPLEVSDRLGSENKALVDGVHKGFLFRPDVIGPAGLTPIHIAAGKDGSEDVLDALTDDPGMVGIEAWKNARDSSGSTPEDYARLRGHYSYIHLVQKKINKRPNGGHVVVDICGVVPDSNIYQKQNNESTASFEIGQTPVRPTQHNCKLCHQKLGYATASRSLVYKPAMLSMVAIAAVCVCVALLFKSCPEVLYVFRPFRWEMLDYGTS</sequence>